<reference evidence="1" key="2">
    <citation type="submission" date="2021-04" db="EMBL/GenBank/DDBJ databases">
        <authorList>
            <person name="Gilroy R."/>
        </authorList>
    </citation>
    <scope>NUCLEOTIDE SEQUENCE</scope>
    <source>
        <strain evidence="1">CHK186-16707</strain>
    </source>
</reference>
<dbReference type="InterPro" id="IPR021123">
    <property type="entry name" value="T3SS_needle-like"/>
</dbReference>
<organism evidence="1 2">
    <name type="scientific">Candidatus Mailhella merdigallinarum</name>
    <dbReference type="NCBI Taxonomy" id="2838658"/>
    <lineage>
        <taxon>Bacteria</taxon>
        <taxon>Pseudomonadati</taxon>
        <taxon>Thermodesulfobacteriota</taxon>
        <taxon>Desulfovibrionia</taxon>
        <taxon>Desulfovibrionales</taxon>
        <taxon>Desulfovibrionaceae</taxon>
        <taxon>Mailhella</taxon>
    </lineage>
</organism>
<evidence type="ECO:0000313" key="1">
    <source>
        <dbReference type="EMBL" id="HJA08861.1"/>
    </source>
</evidence>
<dbReference type="Pfam" id="PF09392">
    <property type="entry name" value="T3SS_needle_F"/>
    <property type="match status" value="1"/>
</dbReference>
<proteinExistence type="predicted"/>
<sequence length="83" mass="8709">MDIGSASGINVGQLFQNATSGLAKDGAALQAKMDQLSAGGEIDQMDLVDLQFAMGQYNAKLETISSITKSIQDMLKSLAQRTG</sequence>
<dbReference type="EMBL" id="DXAN01000023">
    <property type="protein sequence ID" value="HJA08861.1"/>
    <property type="molecule type" value="Genomic_DNA"/>
</dbReference>
<reference evidence="1" key="1">
    <citation type="journal article" date="2021" name="PeerJ">
        <title>Extensive microbial diversity within the chicken gut microbiome revealed by metagenomics and culture.</title>
        <authorList>
            <person name="Gilroy R."/>
            <person name="Ravi A."/>
            <person name="Getino M."/>
            <person name="Pursley I."/>
            <person name="Horton D.L."/>
            <person name="Alikhan N.F."/>
            <person name="Baker D."/>
            <person name="Gharbi K."/>
            <person name="Hall N."/>
            <person name="Watson M."/>
            <person name="Adriaenssens E.M."/>
            <person name="Foster-Nyarko E."/>
            <person name="Jarju S."/>
            <person name="Secka A."/>
            <person name="Antonio M."/>
            <person name="Oren A."/>
            <person name="Chaudhuri R.R."/>
            <person name="La Ragione R."/>
            <person name="Hildebrand F."/>
            <person name="Pallen M.J."/>
        </authorList>
    </citation>
    <scope>NUCLEOTIDE SEQUENCE</scope>
    <source>
        <strain evidence="1">CHK186-16707</strain>
    </source>
</reference>
<comment type="caution">
    <text evidence="1">The sequence shown here is derived from an EMBL/GenBank/DDBJ whole genome shotgun (WGS) entry which is preliminary data.</text>
</comment>
<dbReference type="InterPro" id="IPR037203">
    <property type="entry name" value="T3SS_needle-like_sf"/>
</dbReference>
<accession>A0A9D2HES5</accession>
<dbReference type="GO" id="GO:0015031">
    <property type="term" value="P:protein transport"/>
    <property type="evidence" value="ECO:0007669"/>
    <property type="project" value="InterPro"/>
</dbReference>
<evidence type="ECO:0000313" key="2">
    <source>
        <dbReference type="Proteomes" id="UP000824225"/>
    </source>
</evidence>
<dbReference type="SUPFAM" id="SSF140129">
    <property type="entry name" value="MxiH-like"/>
    <property type="match status" value="1"/>
</dbReference>
<dbReference type="AlphaFoldDB" id="A0A9D2HES5"/>
<protein>
    <submittedName>
        <fullName evidence="1">Type III secretion protein</fullName>
    </submittedName>
</protein>
<dbReference type="Proteomes" id="UP000824225">
    <property type="component" value="Unassembled WGS sequence"/>
</dbReference>
<dbReference type="Gene3D" id="1.20.58.90">
    <property type="match status" value="1"/>
</dbReference>
<name>A0A9D2HES5_9BACT</name>
<gene>
    <name evidence="1" type="ORF">H9962_06705</name>
</gene>